<accession>A0ABM8EHY1</accession>
<dbReference type="InterPro" id="IPR017911">
    <property type="entry name" value="MacB-like_ATP-bd"/>
</dbReference>
<gene>
    <name evidence="5" type="ORF">GURASL_09580</name>
</gene>
<dbReference type="PANTHER" id="PTHR24220">
    <property type="entry name" value="IMPORT ATP-BINDING PROTEIN"/>
    <property type="match status" value="1"/>
</dbReference>
<dbReference type="GO" id="GO:0005524">
    <property type="term" value="F:ATP binding"/>
    <property type="evidence" value="ECO:0007669"/>
    <property type="project" value="UniProtKB-KW"/>
</dbReference>
<reference evidence="5 6" key="1">
    <citation type="submission" date="2022-12" db="EMBL/GenBank/DDBJ databases">
        <title>Polyphasic characterization of Geotalea uranireducens NIT-SL11 newly isolated from a complex of sewage sludge and microbially reduced graphene oxide.</title>
        <authorList>
            <person name="Xie L."/>
            <person name="Yoshida N."/>
            <person name="Meng L."/>
        </authorList>
    </citation>
    <scope>NUCLEOTIDE SEQUENCE [LARGE SCALE GENOMIC DNA]</scope>
    <source>
        <strain evidence="5 6">NIT-SL11</strain>
    </source>
</reference>
<keyword evidence="6" id="KW-1185">Reference proteome</keyword>
<evidence type="ECO:0000313" key="5">
    <source>
        <dbReference type="EMBL" id="BDV42035.1"/>
    </source>
</evidence>
<dbReference type="Gene3D" id="3.40.50.300">
    <property type="entry name" value="P-loop containing nucleotide triphosphate hydrolases"/>
    <property type="match status" value="1"/>
</dbReference>
<dbReference type="RefSeq" id="WP_282003815.1">
    <property type="nucleotide sequence ID" value="NZ_AP027151.1"/>
</dbReference>
<evidence type="ECO:0000256" key="3">
    <source>
        <dbReference type="ARBA" id="ARBA00022840"/>
    </source>
</evidence>
<evidence type="ECO:0000313" key="6">
    <source>
        <dbReference type="Proteomes" id="UP001317705"/>
    </source>
</evidence>
<dbReference type="EMBL" id="AP027151">
    <property type="protein sequence ID" value="BDV42035.1"/>
    <property type="molecule type" value="Genomic_DNA"/>
</dbReference>
<dbReference type="SUPFAM" id="SSF52540">
    <property type="entry name" value="P-loop containing nucleoside triphosphate hydrolases"/>
    <property type="match status" value="1"/>
</dbReference>
<sequence>MYAVEVENLTKIYGSGERAVTALTGASFRVKPGELVAVLGPSGSGKTTLLTSVGLVTEPTRGRVTIDGLTVADDGWLPGLDLKRIRRERLGFIFQAHNLIPFLTALENVTVALTINGIGAKEAKQRGMELLESLGLAHRHDNYPANLSGGESQRVAIARALANQPKVILADEPTAALDTENGKNVMALLKKLAVGNRSAIMVVTHDHRMVEGFDRVIAVRDGTLVDGADGS</sequence>
<organism evidence="5 6">
    <name type="scientific">Geotalea uraniireducens</name>
    <dbReference type="NCBI Taxonomy" id="351604"/>
    <lineage>
        <taxon>Bacteria</taxon>
        <taxon>Pseudomonadati</taxon>
        <taxon>Thermodesulfobacteriota</taxon>
        <taxon>Desulfuromonadia</taxon>
        <taxon>Geobacterales</taxon>
        <taxon>Geobacteraceae</taxon>
        <taxon>Geotalea</taxon>
    </lineage>
</organism>
<dbReference type="InterPro" id="IPR003593">
    <property type="entry name" value="AAA+_ATPase"/>
</dbReference>
<keyword evidence="3 5" id="KW-0067">ATP-binding</keyword>
<dbReference type="PROSITE" id="PS00211">
    <property type="entry name" value="ABC_TRANSPORTER_1"/>
    <property type="match status" value="1"/>
</dbReference>
<dbReference type="PROSITE" id="PS50893">
    <property type="entry name" value="ABC_TRANSPORTER_2"/>
    <property type="match status" value="1"/>
</dbReference>
<evidence type="ECO:0000259" key="4">
    <source>
        <dbReference type="PROSITE" id="PS50893"/>
    </source>
</evidence>
<evidence type="ECO:0000256" key="1">
    <source>
        <dbReference type="ARBA" id="ARBA00022448"/>
    </source>
</evidence>
<evidence type="ECO:0000256" key="2">
    <source>
        <dbReference type="ARBA" id="ARBA00022741"/>
    </source>
</evidence>
<protein>
    <submittedName>
        <fullName evidence="5">ABC transporter ATP-binding protein</fullName>
    </submittedName>
</protein>
<feature type="domain" description="ABC transporter" evidence="4">
    <location>
        <begin position="4"/>
        <end position="231"/>
    </location>
</feature>
<keyword evidence="1" id="KW-0813">Transport</keyword>
<name>A0ABM8EHY1_9BACT</name>
<keyword evidence="2" id="KW-0547">Nucleotide-binding</keyword>
<proteinExistence type="predicted"/>
<dbReference type="CDD" id="cd03255">
    <property type="entry name" value="ABC_MJ0796_LolCDE_FtsE"/>
    <property type="match status" value="1"/>
</dbReference>
<dbReference type="InterPro" id="IPR015854">
    <property type="entry name" value="ABC_transpr_LolD-like"/>
</dbReference>
<dbReference type="InterPro" id="IPR027417">
    <property type="entry name" value="P-loop_NTPase"/>
</dbReference>
<dbReference type="InterPro" id="IPR017871">
    <property type="entry name" value="ABC_transporter-like_CS"/>
</dbReference>
<dbReference type="Pfam" id="PF00005">
    <property type="entry name" value="ABC_tran"/>
    <property type="match status" value="1"/>
</dbReference>
<dbReference type="InterPro" id="IPR003439">
    <property type="entry name" value="ABC_transporter-like_ATP-bd"/>
</dbReference>
<dbReference type="Proteomes" id="UP001317705">
    <property type="component" value="Chromosome"/>
</dbReference>
<dbReference type="PANTHER" id="PTHR24220:SF86">
    <property type="entry name" value="ABC TRANSPORTER ABCH.1"/>
    <property type="match status" value="1"/>
</dbReference>
<dbReference type="SMART" id="SM00382">
    <property type="entry name" value="AAA"/>
    <property type="match status" value="1"/>
</dbReference>